<dbReference type="GO" id="GO:0043517">
    <property type="term" value="P:positive regulation of DNA damage response, signal transduction by p53 class mediator"/>
    <property type="evidence" value="ECO:0007669"/>
    <property type="project" value="InterPro"/>
</dbReference>
<dbReference type="InterPro" id="IPR042450">
    <property type="entry name" value="EEF1E1"/>
</dbReference>
<name>A0A7J7K2C7_BUGNE</name>
<dbReference type="Pfam" id="PF00043">
    <property type="entry name" value="GST_C"/>
    <property type="match status" value="1"/>
</dbReference>
<dbReference type="GO" id="GO:0017101">
    <property type="term" value="C:aminoacyl-tRNA synthetase multienzyme complex"/>
    <property type="evidence" value="ECO:0007669"/>
    <property type="project" value="InterPro"/>
</dbReference>
<accession>A0A7J7K2C7</accession>
<comment type="caution">
    <text evidence="2">The sequence shown here is derived from an EMBL/GenBank/DDBJ whole genome shotgun (WGS) entry which is preliminary data.</text>
</comment>
<evidence type="ECO:0000313" key="3">
    <source>
        <dbReference type="Proteomes" id="UP000593567"/>
    </source>
</evidence>
<dbReference type="EMBL" id="VXIV02001535">
    <property type="protein sequence ID" value="KAF6032111.1"/>
    <property type="molecule type" value="Genomic_DNA"/>
</dbReference>
<dbReference type="InterPro" id="IPR036282">
    <property type="entry name" value="Glutathione-S-Trfase_C_sf"/>
</dbReference>
<protein>
    <recommendedName>
        <fullName evidence="1">Glutathione S-transferase C-terminal domain-containing protein</fullName>
    </recommendedName>
</protein>
<dbReference type="Proteomes" id="UP000593567">
    <property type="component" value="Unassembled WGS sequence"/>
</dbReference>
<dbReference type="PANTHER" id="PTHR44490">
    <property type="entry name" value="EUKARYOTIC TRANSLATION ELONGATION FACTOR 1 EPSILON-1"/>
    <property type="match status" value="1"/>
</dbReference>
<dbReference type="GO" id="GO:0005737">
    <property type="term" value="C:cytoplasm"/>
    <property type="evidence" value="ECO:0007669"/>
    <property type="project" value="TreeGrafter"/>
</dbReference>
<dbReference type="OrthoDB" id="19141at2759"/>
<feature type="domain" description="Glutathione S-transferase C-terminal" evidence="1">
    <location>
        <begin position="86"/>
        <end position="143"/>
    </location>
</feature>
<organism evidence="2 3">
    <name type="scientific">Bugula neritina</name>
    <name type="common">Brown bryozoan</name>
    <name type="synonym">Sertularia neritina</name>
    <dbReference type="NCBI Taxonomy" id="10212"/>
    <lineage>
        <taxon>Eukaryota</taxon>
        <taxon>Metazoa</taxon>
        <taxon>Spiralia</taxon>
        <taxon>Lophotrochozoa</taxon>
        <taxon>Bryozoa</taxon>
        <taxon>Gymnolaemata</taxon>
        <taxon>Cheilostomatida</taxon>
        <taxon>Flustrina</taxon>
        <taxon>Buguloidea</taxon>
        <taxon>Bugulidae</taxon>
        <taxon>Bugula</taxon>
    </lineage>
</organism>
<evidence type="ECO:0000259" key="1">
    <source>
        <dbReference type="Pfam" id="PF00043"/>
    </source>
</evidence>
<dbReference type="AlphaFoldDB" id="A0A7J7K2C7"/>
<sequence length="162" mass="18335">MEDKALLNELLYKLSGFSTTAKKSKDKVKIDLNEICKNGYSVAFKSFLKSSLSSIHRCTEATELALECQWVQTRLCTRLDSQSTTIMAKVDKSLKNRTFLASNEISLVDVIWALSLAPHMENLTFAEKEMLVNVTRWYSQVCDQLNLSCTGNFIKSKTSLYS</sequence>
<gene>
    <name evidence="2" type="ORF">EB796_009611</name>
</gene>
<keyword evidence="3" id="KW-1185">Reference proteome</keyword>
<dbReference type="SUPFAM" id="SSF47616">
    <property type="entry name" value="GST C-terminal domain-like"/>
    <property type="match status" value="1"/>
</dbReference>
<reference evidence="2" key="1">
    <citation type="submission" date="2020-06" db="EMBL/GenBank/DDBJ databases">
        <title>Draft genome of Bugula neritina, a colonial animal packing powerful symbionts and potential medicines.</title>
        <authorList>
            <person name="Rayko M."/>
        </authorList>
    </citation>
    <scope>NUCLEOTIDE SEQUENCE [LARGE SCALE GENOMIC DNA]</scope>
    <source>
        <strain evidence="2">Kwan_BN1</strain>
    </source>
</reference>
<proteinExistence type="predicted"/>
<dbReference type="GO" id="GO:0005634">
    <property type="term" value="C:nucleus"/>
    <property type="evidence" value="ECO:0007669"/>
    <property type="project" value="TreeGrafter"/>
</dbReference>
<evidence type="ECO:0000313" key="2">
    <source>
        <dbReference type="EMBL" id="KAF6032111.1"/>
    </source>
</evidence>
<dbReference type="Gene3D" id="1.20.1050.10">
    <property type="match status" value="1"/>
</dbReference>
<dbReference type="PANTHER" id="PTHR44490:SF1">
    <property type="entry name" value="EUKARYOTIC TRANSLATION ELONGATION FACTOR 1 EPSILON-1"/>
    <property type="match status" value="1"/>
</dbReference>
<dbReference type="InterPro" id="IPR004046">
    <property type="entry name" value="GST_C"/>
</dbReference>